<name>A0A0A9GHF2_ARUDO</name>
<protein>
    <submittedName>
        <fullName evidence="1">Uncharacterized protein</fullName>
    </submittedName>
</protein>
<dbReference type="AlphaFoldDB" id="A0A0A9GHF2"/>
<reference evidence="1" key="1">
    <citation type="submission" date="2014-09" db="EMBL/GenBank/DDBJ databases">
        <authorList>
            <person name="Magalhaes I.L.F."/>
            <person name="Oliveira U."/>
            <person name="Santos F.R."/>
            <person name="Vidigal T.H.D.A."/>
            <person name="Brescovit A.D."/>
            <person name="Santos A.J."/>
        </authorList>
    </citation>
    <scope>NUCLEOTIDE SEQUENCE</scope>
    <source>
        <tissue evidence="1">Shoot tissue taken approximately 20 cm above the soil surface</tissue>
    </source>
</reference>
<proteinExistence type="predicted"/>
<reference evidence="1" key="2">
    <citation type="journal article" date="2015" name="Data Brief">
        <title>Shoot transcriptome of the giant reed, Arundo donax.</title>
        <authorList>
            <person name="Barrero R.A."/>
            <person name="Guerrero F.D."/>
            <person name="Moolhuijzen P."/>
            <person name="Goolsby J.A."/>
            <person name="Tidwell J."/>
            <person name="Bellgard S.E."/>
            <person name="Bellgard M.I."/>
        </authorList>
    </citation>
    <scope>NUCLEOTIDE SEQUENCE</scope>
    <source>
        <tissue evidence="1">Shoot tissue taken approximately 20 cm above the soil surface</tissue>
    </source>
</reference>
<sequence>MVTNWCPQMWIDYFLATVLRLPHANYTTHHSHCQTVGLPVPMVPLTCQLMCLHCSSLSGQEEPNLV</sequence>
<organism evidence="1">
    <name type="scientific">Arundo donax</name>
    <name type="common">Giant reed</name>
    <name type="synonym">Donax arundinaceus</name>
    <dbReference type="NCBI Taxonomy" id="35708"/>
    <lineage>
        <taxon>Eukaryota</taxon>
        <taxon>Viridiplantae</taxon>
        <taxon>Streptophyta</taxon>
        <taxon>Embryophyta</taxon>
        <taxon>Tracheophyta</taxon>
        <taxon>Spermatophyta</taxon>
        <taxon>Magnoliopsida</taxon>
        <taxon>Liliopsida</taxon>
        <taxon>Poales</taxon>
        <taxon>Poaceae</taxon>
        <taxon>PACMAD clade</taxon>
        <taxon>Arundinoideae</taxon>
        <taxon>Arundineae</taxon>
        <taxon>Arundo</taxon>
    </lineage>
</organism>
<evidence type="ECO:0000313" key="1">
    <source>
        <dbReference type="EMBL" id="JAE20083.1"/>
    </source>
</evidence>
<accession>A0A0A9GHF2</accession>
<dbReference type="EMBL" id="GBRH01177813">
    <property type="protein sequence ID" value="JAE20083.1"/>
    <property type="molecule type" value="Transcribed_RNA"/>
</dbReference>